<dbReference type="Pfam" id="PF00842">
    <property type="entry name" value="Ala_racemase_C"/>
    <property type="match status" value="1"/>
</dbReference>
<dbReference type="Pfam" id="PF01168">
    <property type="entry name" value="Ala_racemase_N"/>
    <property type="match status" value="1"/>
</dbReference>
<feature type="domain" description="Alanine racemase C-terminal" evidence="7">
    <location>
        <begin position="245"/>
        <end position="373"/>
    </location>
</feature>
<evidence type="ECO:0000256" key="4">
    <source>
        <dbReference type="HAMAP-Rule" id="MF_01201"/>
    </source>
</evidence>
<proteinExistence type="inferred from homology"/>
<dbReference type="HAMAP" id="MF_01201">
    <property type="entry name" value="Ala_racemase"/>
    <property type="match status" value="1"/>
</dbReference>
<dbReference type="GO" id="GO:0030632">
    <property type="term" value="P:D-alanine biosynthetic process"/>
    <property type="evidence" value="ECO:0007669"/>
    <property type="project" value="UniProtKB-UniRule"/>
</dbReference>
<dbReference type="EMBL" id="MWMH01000003">
    <property type="protein sequence ID" value="OOP73242.1"/>
    <property type="molecule type" value="Genomic_DNA"/>
</dbReference>
<evidence type="ECO:0000256" key="6">
    <source>
        <dbReference type="PIRSR" id="PIRSR600821-52"/>
    </source>
</evidence>
<evidence type="ECO:0000313" key="9">
    <source>
        <dbReference type="Proteomes" id="UP000190959"/>
    </source>
</evidence>
<dbReference type="InterPro" id="IPR011079">
    <property type="entry name" value="Ala_racemase_C"/>
</dbReference>
<evidence type="ECO:0000256" key="2">
    <source>
        <dbReference type="ARBA" id="ARBA00022898"/>
    </source>
</evidence>
<dbReference type="PROSITE" id="PS00395">
    <property type="entry name" value="ALANINE_RACEMASE"/>
    <property type="match status" value="1"/>
</dbReference>
<dbReference type="SMART" id="SM01005">
    <property type="entry name" value="Ala_racemase_C"/>
    <property type="match status" value="1"/>
</dbReference>
<dbReference type="InterPro" id="IPR029066">
    <property type="entry name" value="PLP-binding_barrel"/>
</dbReference>
<dbReference type="FunFam" id="3.20.20.10:FF:000002">
    <property type="entry name" value="Alanine racemase"/>
    <property type="match status" value="1"/>
</dbReference>
<feature type="binding site" evidence="4 6">
    <location>
        <position position="135"/>
    </location>
    <ligand>
        <name>substrate</name>
    </ligand>
</feature>
<dbReference type="Proteomes" id="UP000190959">
    <property type="component" value="Unassembled WGS sequence"/>
</dbReference>
<dbReference type="SUPFAM" id="SSF50621">
    <property type="entry name" value="Alanine racemase C-terminal domain-like"/>
    <property type="match status" value="1"/>
</dbReference>
<dbReference type="GO" id="GO:0009252">
    <property type="term" value="P:peptidoglycan biosynthetic process"/>
    <property type="evidence" value="ECO:0007669"/>
    <property type="project" value="TreeGrafter"/>
</dbReference>
<dbReference type="Gene3D" id="3.20.20.10">
    <property type="entry name" value="Alanine racemase"/>
    <property type="match status" value="1"/>
</dbReference>
<protein>
    <recommendedName>
        <fullName evidence="4">Alanine racemase</fullName>
        <ecNumber evidence="4">5.1.1.1</ecNumber>
    </recommendedName>
</protein>
<dbReference type="Gene3D" id="2.40.37.10">
    <property type="entry name" value="Lyase, Ornithine Decarboxylase, Chain A, domain 1"/>
    <property type="match status" value="1"/>
</dbReference>
<comment type="pathway">
    <text evidence="4">Amino-acid biosynthesis; D-alanine biosynthesis; D-alanine from L-alanine: step 1/1.</text>
</comment>
<comment type="catalytic activity">
    <reaction evidence="4">
        <text>L-alanine = D-alanine</text>
        <dbReference type="Rhea" id="RHEA:20249"/>
        <dbReference type="ChEBI" id="CHEBI:57416"/>
        <dbReference type="ChEBI" id="CHEBI:57972"/>
        <dbReference type="EC" id="5.1.1.1"/>
    </reaction>
</comment>
<dbReference type="InterPro" id="IPR001608">
    <property type="entry name" value="Ala_racemase_N"/>
</dbReference>
<comment type="caution">
    <text evidence="8">The sequence shown here is derived from an EMBL/GenBank/DDBJ whole genome shotgun (WGS) entry which is preliminary data.</text>
</comment>
<reference evidence="8 9" key="1">
    <citation type="submission" date="2017-02" db="EMBL/GenBank/DDBJ databases">
        <title>Genome sequence of Clostridium beijerinckii Br21.</title>
        <authorList>
            <person name="Fonseca B.C."/>
            <person name="Guazzaroni M.E."/>
            <person name="Riano-Pachon D.M."/>
            <person name="Reginatto V."/>
        </authorList>
    </citation>
    <scope>NUCLEOTIDE SEQUENCE [LARGE SCALE GENOMIC DNA]</scope>
    <source>
        <strain evidence="8 9">Br21</strain>
    </source>
</reference>
<dbReference type="GO" id="GO:0008784">
    <property type="term" value="F:alanine racemase activity"/>
    <property type="evidence" value="ECO:0007669"/>
    <property type="project" value="UniProtKB-UniRule"/>
</dbReference>
<dbReference type="RefSeq" id="WP_078115387.1">
    <property type="nucleotide sequence ID" value="NZ_CP144906.1"/>
</dbReference>
<dbReference type="PANTHER" id="PTHR30511">
    <property type="entry name" value="ALANINE RACEMASE"/>
    <property type="match status" value="1"/>
</dbReference>
<dbReference type="NCBIfam" id="TIGR00492">
    <property type="entry name" value="alr"/>
    <property type="match status" value="1"/>
</dbReference>
<dbReference type="PRINTS" id="PR00992">
    <property type="entry name" value="ALARACEMASE"/>
</dbReference>
<feature type="modified residue" description="N6-(pyridoxal phosphate)lysine" evidence="4 5">
    <location>
        <position position="38"/>
    </location>
</feature>
<dbReference type="InterPro" id="IPR000821">
    <property type="entry name" value="Ala_racemase"/>
</dbReference>
<dbReference type="InterPro" id="IPR020622">
    <property type="entry name" value="Ala_racemase_pyridoxalP-BS"/>
</dbReference>
<dbReference type="GO" id="GO:0005829">
    <property type="term" value="C:cytosol"/>
    <property type="evidence" value="ECO:0007669"/>
    <property type="project" value="TreeGrafter"/>
</dbReference>
<feature type="active site" description="Proton acceptor; specific for L-alanine" evidence="4">
    <location>
        <position position="266"/>
    </location>
</feature>
<evidence type="ECO:0000256" key="3">
    <source>
        <dbReference type="ARBA" id="ARBA00023235"/>
    </source>
</evidence>
<feature type="binding site" evidence="4 6">
    <location>
        <position position="314"/>
    </location>
    <ligand>
        <name>substrate</name>
    </ligand>
</feature>
<dbReference type="GO" id="GO:0030170">
    <property type="term" value="F:pyridoxal phosphate binding"/>
    <property type="evidence" value="ECO:0007669"/>
    <property type="project" value="UniProtKB-UniRule"/>
</dbReference>
<gene>
    <name evidence="8" type="ORF">CBEIBR21_09425</name>
</gene>
<evidence type="ECO:0000259" key="7">
    <source>
        <dbReference type="SMART" id="SM01005"/>
    </source>
</evidence>
<evidence type="ECO:0000313" key="8">
    <source>
        <dbReference type="EMBL" id="OOP73242.1"/>
    </source>
</evidence>
<dbReference type="CDD" id="cd00430">
    <property type="entry name" value="PLPDE_III_AR"/>
    <property type="match status" value="1"/>
</dbReference>
<organism evidence="8 9">
    <name type="scientific">Clostridium beijerinckii</name>
    <name type="common">Clostridium MP</name>
    <dbReference type="NCBI Taxonomy" id="1520"/>
    <lineage>
        <taxon>Bacteria</taxon>
        <taxon>Bacillati</taxon>
        <taxon>Bacillota</taxon>
        <taxon>Clostridia</taxon>
        <taxon>Eubacteriales</taxon>
        <taxon>Clostridiaceae</taxon>
        <taxon>Clostridium</taxon>
    </lineage>
</organism>
<keyword evidence="3 4" id="KW-0413">Isomerase</keyword>
<dbReference type="EC" id="5.1.1.1" evidence="4"/>
<dbReference type="InterPro" id="IPR009006">
    <property type="entry name" value="Ala_racemase/Decarboxylase_C"/>
</dbReference>
<dbReference type="SUPFAM" id="SSF51419">
    <property type="entry name" value="PLP-binding barrel"/>
    <property type="match status" value="1"/>
</dbReference>
<feature type="active site" description="Proton acceptor; specific for D-alanine" evidence="4">
    <location>
        <position position="38"/>
    </location>
</feature>
<accession>A0A1S9N726</accession>
<comment type="function">
    <text evidence="4">Catalyzes the interconversion of L-alanine and D-alanine. May also act on other amino acids.</text>
</comment>
<comment type="similarity">
    <text evidence="4">Belongs to the alanine racemase family.</text>
</comment>
<dbReference type="AlphaFoldDB" id="A0A1S9N726"/>
<keyword evidence="2 4" id="KW-0663">Pyridoxal phosphate</keyword>
<dbReference type="UniPathway" id="UPA00042">
    <property type="reaction ID" value="UER00497"/>
</dbReference>
<evidence type="ECO:0000256" key="1">
    <source>
        <dbReference type="ARBA" id="ARBA00001933"/>
    </source>
</evidence>
<evidence type="ECO:0000256" key="5">
    <source>
        <dbReference type="PIRSR" id="PIRSR600821-50"/>
    </source>
</evidence>
<dbReference type="PANTHER" id="PTHR30511:SF0">
    <property type="entry name" value="ALANINE RACEMASE, CATABOLIC-RELATED"/>
    <property type="match status" value="1"/>
</dbReference>
<comment type="cofactor">
    <cofactor evidence="1 4 5">
        <name>pyridoxal 5'-phosphate</name>
        <dbReference type="ChEBI" id="CHEBI:597326"/>
    </cofactor>
</comment>
<name>A0A1S9N726_CLOBE</name>
<sequence>MGEYFRTYAKIDLEAILHNINEAKKRIEKNVKIMAIIKADGYGHGAAALGNFLKSEVDYYGVATLEEALELRQAEIELPILILGYTSPSQYIEVVKNNITQTVYNTEMAKEMSKAGAICEKEAKVHIALDTGMTRIGFDANEDGIAAVQEILTFSNLVVEGLFTHFATADEADKSYSKLQISKYDKFVALLEERDINIPIKHMCNSAGIMEFDHHRFDMVRSGIITYGLYPSEEVNKNAITLKPALQWKTHVINVNKVDAGHGVSYGKTYITKNETKIATLSVGYADGYPRALSSKGRVLIHGEYAPIIGRICMDQMMVDVTHIDNVKIEDEVTLVGKDGDNIIYVEELANMAGSFNYEFVCGIGKRVERIYNGLEHITDNKIEEMDKKLVMI</sequence>